<dbReference type="InterPro" id="IPR050169">
    <property type="entry name" value="Krueppel_C2H2_ZnF"/>
</dbReference>
<accession>A0A8D0P3X2</accession>
<dbReference type="SMART" id="SM00349">
    <property type="entry name" value="KRAB"/>
    <property type="match status" value="1"/>
</dbReference>
<reference evidence="2" key="1">
    <citation type="submission" date="2025-08" db="UniProtKB">
        <authorList>
            <consortium name="Ensembl"/>
        </authorList>
    </citation>
    <scope>IDENTIFICATION</scope>
</reference>
<organism evidence="2 3">
    <name type="scientific">Sus scrofa</name>
    <name type="common">Pig</name>
    <dbReference type="NCBI Taxonomy" id="9823"/>
    <lineage>
        <taxon>Eukaryota</taxon>
        <taxon>Metazoa</taxon>
        <taxon>Chordata</taxon>
        <taxon>Craniata</taxon>
        <taxon>Vertebrata</taxon>
        <taxon>Euteleostomi</taxon>
        <taxon>Mammalia</taxon>
        <taxon>Eutheria</taxon>
        <taxon>Laurasiatheria</taxon>
        <taxon>Artiodactyla</taxon>
        <taxon>Suina</taxon>
        <taxon>Suidae</taxon>
        <taxon>Sus</taxon>
    </lineage>
</organism>
<evidence type="ECO:0000313" key="2">
    <source>
        <dbReference type="Ensembl" id="ENSSSCP00015025935.1"/>
    </source>
</evidence>
<evidence type="ECO:0000259" key="1">
    <source>
        <dbReference type="PROSITE" id="PS50805"/>
    </source>
</evidence>
<protein>
    <recommendedName>
        <fullName evidence="1">KRAB domain-containing protein</fullName>
    </recommendedName>
</protein>
<dbReference type="SUPFAM" id="SSF109640">
    <property type="entry name" value="KRAB domain (Kruppel-associated box)"/>
    <property type="match status" value="1"/>
</dbReference>
<dbReference type="AlphaFoldDB" id="A0A8D0P3X2"/>
<dbReference type="PROSITE" id="PS50805">
    <property type="entry name" value="KRAB"/>
    <property type="match status" value="1"/>
</dbReference>
<dbReference type="Proteomes" id="UP000694726">
    <property type="component" value="Unplaced"/>
</dbReference>
<dbReference type="Gene3D" id="6.10.140.140">
    <property type="match status" value="1"/>
</dbReference>
<dbReference type="Pfam" id="PF01352">
    <property type="entry name" value="KRAB"/>
    <property type="match status" value="1"/>
</dbReference>
<proteinExistence type="predicted"/>
<dbReference type="PANTHER" id="PTHR23232:SF163">
    <property type="entry name" value="ZINC FINGER PROTEIN 589"/>
    <property type="match status" value="1"/>
</dbReference>
<name>A0A8D0P3X2_PIG</name>
<evidence type="ECO:0000313" key="3">
    <source>
        <dbReference type="Proteomes" id="UP000694726"/>
    </source>
</evidence>
<dbReference type="GO" id="GO:0006355">
    <property type="term" value="P:regulation of DNA-templated transcription"/>
    <property type="evidence" value="ECO:0007669"/>
    <property type="project" value="InterPro"/>
</dbReference>
<dbReference type="PANTHER" id="PTHR23232">
    <property type="entry name" value="KRAB DOMAIN C2H2 ZINC FINGER"/>
    <property type="match status" value="1"/>
</dbReference>
<dbReference type="CDD" id="cd07765">
    <property type="entry name" value="KRAB_A-box"/>
    <property type="match status" value="1"/>
</dbReference>
<dbReference type="InterPro" id="IPR001909">
    <property type="entry name" value="KRAB"/>
</dbReference>
<sequence length="127" mass="14922">PRHGNNLNFKDVAIYFSQKEWECLHFAQKDLYREVMFENYNNLIALGFSNSKPDVISLLEQGKEPWLVRSKEIKEWCPDPSDFKEVLSSSHETAIFSMPWVQFCPFFFFYNIQKFLGQGSNPSLSIN</sequence>
<feature type="domain" description="KRAB" evidence="1">
    <location>
        <begin position="7"/>
        <end position="78"/>
    </location>
</feature>
<dbReference type="InterPro" id="IPR036051">
    <property type="entry name" value="KRAB_dom_sf"/>
</dbReference>
<dbReference type="Ensembl" id="ENSSSCT00015064817.1">
    <property type="protein sequence ID" value="ENSSSCP00015025935.1"/>
    <property type="gene ID" value="ENSSSCG00015048060.1"/>
</dbReference>